<reference evidence="2 3" key="1">
    <citation type="submission" date="2018-03" db="EMBL/GenBank/DDBJ databases">
        <title>Pantoea intestinalis SRCM103226 isolated form the mealworm.</title>
        <authorList>
            <person name="Jeong D.-Y."/>
            <person name="Kim J.W."/>
        </authorList>
    </citation>
    <scope>NUCLEOTIDE SEQUENCE [LARGE SCALE GENOMIC DNA]</scope>
    <source>
        <strain evidence="2 3">SRCM103226</strain>
    </source>
</reference>
<keyword evidence="1" id="KW-1133">Transmembrane helix</keyword>
<keyword evidence="1" id="KW-0812">Transmembrane</keyword>
<feature type="transmembrane region" description="Helical" evidence="1">
    <location>
        <begin position="37"/>
        <end position="59"/>
    </location>
</feature>
<feature type="transmembrane region" description="Helical" evidence="1">
    <location>
        <begin position="12"/>
        <end position="31"/>
    </location>
</feature>
<keyword evidence="3" id="KW-1185">Reference proteome</keyword>
<keyword evidence="1" id="KW-0472">Membrane</keyword>
<accession>A0A6P1PZV5</accession>
<proteinExistence type="predicted"/>
<evidence type="ECO:0000313" key="3">
    <source>
        <dbReference type="Proteomes" id="UP000464053"/>
    </source>
</evidence>
<dbReference type="EMBL" id="CP028271">
    <property type="protein sequence ID" value="QHM71308.1"/>
    <property type="molecule type" value="Genomic_DNA"/>
</dbReference>
<dbReference type="OrthoDB" id="9943889at2"/>
<protein>
    <submittedName>
        <fullName evidence="2">Uncharacterized protein</fullName>
    </submittedName>
</protein>
<gene>
    <name evidence="2" type="ORF">C7M51_01594</name>
</gene>
<dbReference type="AlphaFoldDB" id="A0A6P1PZV5"/>
<dbReference type="Proteomes" id="UP000464053">
    <property type="component" value="Chromosome"/>
</dbReference>
<name>A0A6P1PZV5_9GAMM</name>
<organism evidence="2 3">
    <name type="scientific">Mixta intestinalis</name>
    <dbReference type="NCBI Taxonomy" id="1615494"/>
    <lineage>
        <taxon>Bacteria</taxon>
        <taxon>Pseudomonadati</taxon>
        <taxon>Pseudomonadota</taxon>
        <taxon>Gammaproteobacteria</taxon>
        <taxon>Enterobacterales</taxon>
        <taxon>Erwiniaceae</taxon>
        <taxon>Mixta</taxon>
    </lineage>
</organism>
<evidence type="ECO:0000313" key="2">
    <source>
        <dbReference type="EMBL" id="QHM71308.1"/>
    </source>
</evidence>
<sequence>MIQHKKYLACQAWCTPLVNLLLVKLGAVVGLSKDFNYFIPGLAVVASHFFLLLLMLINVPSIEDVRFKMDISKSRKLLENLKKECTCPEEIAEIDKALAALRSKLIQKSLSDVEHSMAVHTQALKSDAEKS</sequence>
<evidence type="ECO:0000256" key="1">
    <source>
        <dbReference type="SAM" id="Phobius"/>
    </source>
</evidence>
<dbReference type="KEGG" id="mint:C7M51_01594"/>
<dbReference type="RefSeq" id="WP_160621307.1">
    <property type="nucleotide sequence ID" value="NZ_CP028271.1"/>
</dbReference>